<feature type="domain" description="Regulatory protein YycH" evidence="1">
    <location>
        <begin position="4"/>
        <end position="434"/>
    </location>
</feature>
<dbReference type="InterPro" id="IPR009996">
    <property type="entry name" value="YycH"/>
</dbReference>
<dbReference type="Gene3D" id="3.30.310.160">
    <property type="entry name" value="YycH protein, domain 2"/>
    <property type="match status" value="1"/>
</dbReference>
<dbReference type="EMBL" id="BBXV01000023">
    <property type="protein sequence ID" value="GAQ17924.1"/>
    <property type="molecule type" value="Genomic_DNA"/>
</dbReference>
<dbReference type="Proteomes" id="UP000052946">
    <property type="component" value="Unassembled WGS sequence"/>
</dbReference>
<protein>
    <submittedName>
        <fullName evidence="2">Two-component system YycF/YycG regulatory protein YycH</fullName>
    </submittedName>
</protein>
<proteinExistence type="predicted"/>
<dbReference type="Pfam" id="PF07435">
    <property type="entry name" value="YycH"/>
    <property type="match status" value="1"/>
</dbReference>
<sequence>MRMETTKSFLLIILIGVSLLLTFGLWTYQPSEGDASLGDEDTVTGDLGGTEETIKTIVEPQSLVFHSQGDHYGFPSPQLEREFYEEVQRWKMSNFREKQNISGLDPEMEMEFSDALPMTLANILFNLDQPTESLPNWSFNRVLIDYEENSSLLEVTFVSVDQQRQASAVINDASSYELFQSKLIDKEDLIQYIHLSEGAGNVYLPSQAEDMTNYSLSVVPLNEQMLVNSLFRDPTMVSRSLTPLGQPYFSDAVRELKVVDNGRAISFINPNSAEGIPAQRHELLQSSMDSISDHGGWTDDYKLLSIDRRAGIVRYQMFYADYPVFDKPSVTTELTMIEQEFKNGTLVGYQRPLFRVTSEIPLDPEPANLDTGEEILTYLRNDKEISIENIEAIRLGYQLTYKDDDNANFLSLEAKWYMNYKGSWKPVREENKDAMESN</sequence>
<name>A0A0U9HCW2_9BACI</name>
<gene>
    <name evidence="2" type="ORF">OPHB3_1861</name>
</gene>
<evidence type="ECO:0000313" key="3">
    <source>
        <dbReference type="Proteomes" id="UP000052946"/>
    </source>
</evidence>
<dbReference type="RefSeq" id="WP_058950121.1">
    <property type="nucleotide sequence ID" value="NZ_BBXV01000023.1"/>
</dbReference>
<reference evidence="2 3" key="2">
    <citation type="journal article" date="2016" name="Genome Announc.">
        <title>Draft Genome Sequence of Oceanobacillus picturae Heshi-B3, Isolated from Fermented Rice Bran in a Traditional Japanese Seafood Dish.</title>
        <authorList>
            <person name="Akuzawa S."/>
            <person name="Nagaoka J."/>
            <person name="Kanekatsu M."/>
            <person name="Kanesaki Y."/>
            <person name="Suzuki T."/>
        </authorList>
    </citation>
    <scope>NUCLEOTIDE SEQUENCE [LARGE SCALE GENOMIC DNA]</scope>
    <source>
        <strain evidence="2 3">Heshi-B3</strain>
    </source>
</reference>
<dbReference type="AlphaFoldDB" id="A0A0U9HCW2"/>
<reference evidence="3" key="1">
    <citation type="submission" date="2015-07" db="EMBL/GenBank/DDBJ databases">
        <title>Draft Genome Sequence of Oceanobacillus picturae Heshi-B3 that Was Isolated from Fermented Rice Bran with Aging Salted Mackerel, Which Was Named Heshiko as Traditional Fermented Seafood in Japan.</title>
        <authorList>
            <person name="Akuzawa S."/>
            <person name="Nakagawa J."/>
            <person name="Kanekatsu T."/>
            <person name="Kanesaki Y."/>
            <person name="Suzuki T."/>
        </authorList>
    </citation>
    <scope>NUCLEOTIDE SEQUENCE [LARGE SCALE GENOMIC DNA]</scope>
    <source>
        <strain evidence="3">Heshi-B3</strain>
    </source>
</reference>
<organism evidence="2 3">
    <name type="scientific">Oceanobacillus picturae</name>
    <dbReference type="NCBI Taxonomy" id="171693"/>
    <lineage>
        <taxon>Bacteria</taxon>
        <taxon>Bacillati</taxon>
        <taxon>Bacillota</taxon>
        <taxon>Bacilli</taxon>
        <taxon>Bacillales</taxon>
        <taxon>Bacillaceae</taxon>
        <taxon>Oceanobacillus</taxon>
    </lineage>
</organism>
<dbReference type="CDD" id="cd15787">
    <property type="entry name" value="YycH_N"/>
    <property type="match status" value="1"/>
</dbReference>
<dbReference type="InterPro" id="IPR042274">
    <property type="entry name" value="YycH/YycI_2"/>
</dbReference>
<dbReference type="OrthoDB" id="2382185at2"/>
<comment type="caution">
    <text evidence="2">The sequence shown here is derived from an EMBL/GenBank/DDBJ whole genome shotgun (WGS) entry which is preliminary data.</text>
</comment>
<evidence type="ECO:0000259" key="1">
    <source>
        <dbReference type="Pfam" id="PF07435"/>
    </source>
</evidence>
<evidence type="ECO:0000313" key="2">
    <source>
        <dbReference type="EMBL" id="GAQ17924.1"/>
    </source>
</evidence>
<accession>A0A0U9HCW2</accession>